<dbReference type="AlphaFoldDB" id="A0A1M6UWP7"/>
<gene>
    <name evidence="2" type="ORF">SAMN05444171_1704</name>
</gene>
<sequence length="121" mass="13428">MLRVRTIVAVSLIALTVSLPSQLAAQSKGKGIRLWNLTTATISGFQLSPAGKTDWGPNQTLNDKDKEVDHDERLRITGVEPGRYDAKVSYRDSRQCVVRDIEIRADAVFSIADKDLKDCNK</sequence>
<dbReference type="EMBL" id="FNTI01000001">
    <property type="protein sequence ID" value="SEC55542.1"/>
    <property type="molecule type" value="Genomic_DNA"/>
</dbReference>
<keyword evidence="1" id="KW-0732">Signal</keyword>
<evidence type="ECO:0000256" key="1">
    <source>
        <dbReference type="SAM" id="SignalP"/>
    </source>
</evidence>
<accession>A0A1M6UWP7</accession>
<name>A0A1M6UWP7_9BRAD</name>
<proteinExistence type="predicted"/>
<reference evidence="2 3" key="1">
    <citation type="submission" date="2016-10" db="EMBL/GenBank/DDBJ databases">
        <authorList>
            <person name="de Groot N.N."/>
        </authorList>
    </citation>
    <scope>NUCLEOTIDE SEQUENCE [LARGE SCALE GENOMIC DNA]</scope>
    <source>
        <strain evidence="2 3">GAS522</strain>
    </source>
</reference>
<dbReference type="RefSeq" id="WP_074817756.1">
    <property type="nucleotide sequence ID" value="NZ_LT670845.1"/>
</dbReference>
<evidence type="ECO:0000313" key="3">
    <source>
        <dbReference type="Proteomes" id="UP000183208"/>
    </source>
</evidence>
<feature type="chain" id="PRO_5030031465" evidence="1">
    <location>
        <begin position="24"/>
        <end position="121"/>
    </location>
</feature>
<feature type="signal peptide" evidence="1">
    <location>
        <begin position="1"/>
        <end position="23"/>
    </location>
</feature>
<protein>
    <submittedName>
        <fullName evidence="2">Uncharacterized protein</fullName>
    </submittedName>
</protein>
<evidence type="ECO:0000313" key="2">
    <source>
        <dbReference type="EMBL" id="SEC55542.1"/>
    </source>
</evidence>
<dbReference type="Proteomes" id="UP000183208">
    <property type="component" value="Unassembled WGS sequence"/>
</dbReference>
<organism evidence="2 3">
    <name type="scientific">Bradyrhizobium lablabi</name>
    <dbReference type="NCBI Taxonomy" id="722472"/>
    <lineage>
        <taxon>Bacteria</taxon>
        <taxon>Pseudomonadati</taxon>
        <taxon>Pseudomonadota</taxon>
        <taxon>Alphaproteobacteria</taxon>
        <taxon>Hyphomicrobiales</taxon>
        <taxon>Nitrobacteraceae</taxon>
        <taxon>Bradyrhizobium</taxon>
    </lineage>
</organism>